<gene>
    <name evidence="2" type="ORF">KCG56_08960</name>
</gene>
<organism evidence="2 3">
    <name type="scientific">Neisseria subflava</name>
    <dbReference type="NCBI Taxonomy" id="28449"/>
    <lineage>
        <taxon>Bacteria</taxon>
        <taxon>Pseudomonadati</taxon>
        <taxon>Pseudomonadota</taxon>
        <taxon>Betaproteobacteria</taxon>
        <taxon>Neisseriales</taxon>
        <taxon>Neisseriaceae</taxon>
        <taxon>Neisseria</taxon>
    </lineage>
</organism>
<accession>A0A9X9N2V0</accession>
<evidence type="ECO:0008006" key="4">
    <source>
        <dbReference type="Google" id="ProtNLM"/>
    </source>
</evidence>
<feature type="compositionally biased region" description="Polar residues" evidence="1">
    <location>
        <begin position="145"/>
        <end position="155"/>
    </location>
</feature>
<sequence>MNVKCPNCGAVHSLDALINDAEASAVLKAVLEMDAELGKAAIRYIGLFRPAKSQLSWARTAKLLNELLPMIKAQEATRDGICFHAPAEAWIHGFNETVNARDQGRLKTPLKSHGYLYEILASWVGQPSAGQQTVNQPSRRAALPSNPSQTLTAAASLQGLKK</sequence>
<evidence type="ECO:0000313" key="2">
    <source>
        <dbReference type="EMBL" id="UTG71478.1"/>
    </source>
</evidence>
<reference evidence="2" key="1">
    <citation type="submission" date="2021-04" db="EMBL/GenBank/DDBJ databases">
        <title>Characterizing Neisseria spp. as novel respiratory pathobionts in bronchiectasis.</title>
        <authorList>
            <person name="Li L."/>
            <person name="Mac Aogain M."/>
            <person name="Xu T."/>
            <person name="Jaggi T.K."/>
            <person name="Chan L.Y."/>
            <person name="Keir H.R."/>
            <person name="Dicker A.J."/>
            <person name="Qu J."/>
            <person name="Liu Y."/>
            <person name="Chen H.S."/>
            <person name="Koh M.S."/>
            <person name="Ong T.H."/>
            <person name="Lim A.Y.H."/>
            <person name="Abisheganaden J."/>
            <person name="Low T.B."/>
            <person name="Oliver B.G."/>
            <person name="Tan N.S."/>
            <person name="Fang M."/>
            <person name="Chalmers J.D."/>
            <person name="Chotirmall S.H."/>
        </authorList>
    </citation>
    <scope>NUCLEOTIDE SEQUENCE</scope>
    <source>
        <strain evidence="2">TT0073</strain>
    </source>
</reference>
<dbReference type="Proteomes" id="UP001057305">
    <property type="component" value="Chromosome"/>
</dbReference>
<dbReference type="EMBL" id="CP073116">
    <property type="protein sequence ID" value="UTG71478.1"/>
    <property type="molecule type" value="Genomic_DNA"/>
</dbReference>
<dbReference type="AlphaFoldDB" id="A0A9X9N2V0"/>
<evidence type="ECO:0000313" key="3">
    <source>
        <dbReference type="Proteomes" id="UP001057305"/>
    </source>
</evidence>
<feature type="region of interest" description="Disordered" evidence="1">
    <location>
        <begin position="130"/>
        <end position="162"/>
    </location>
</feature>
<name>A0A9X9N2V0_NEISU</name>
<proteinExistence type="predicted"/>
<dbReference type="RefSeq" id="WP_254321208.1">
    <property type="nucleotide sequence ID" value="NZ_CP073116.1"/>
</dbReference>
<protein>
    <recommendedName>
        <fullName evidence="4">DUF2752 domain-containing protein</fullName>
    </recommendedName>
</protein>
<evidence type="ECO:0000256" key="1">
    <source>
        <dbReference type="SAM" id="MobiDB-lite"/>
    </source>
</evidence>